<reference evidence="4 5" key="1">
    <citation type="journal article" date="2015" name="Int. J. Syst. Evol. Microbiol.">
        <title>Mariniphaga sediminis sp. nov., isolated from coastal sediment.</title>
        <authorList>
            <person name="Wang F.Q."/>
            <person name="Shen Q.Y."/>
            <person name="Chen G.J."/>
            <person name="Du Z.J."/>
        </authorList>
    </citation>
    <scope>NUCLEOTIDE SEQUENCE [LARGE SCALE GENOMIC DNA]</scope>
    <source>
        <strain evidence="4 5">SY21</strain>
    </source>
</reference>
<dbReference type="Gene3D" id="3.20.20.150">
    <property type="entry name" value="Divalent-metal-dependent TIM barrel enzymes"/>
    <property type="match status" value="1"/>
</dbReference>
<dbReference type="InterPro" id="IPR050417">
    <property type="entry name" value="Sugar_Epim/Isomerase"/>
</dbReference>
<dbReference type="OrthoDB" id="9786584at2"/>
<dbReference type="Proteomes" id="UP000266441">
    <property type="component" value="Unassembled WGS sequence"/>
</dbReference>
<dbReference type="PANTHER" id="PTHR43489">
    <property type="entry name" value="ISOMERASE"/>
    <property type="match status" value="1"/>
</dbReference>
<dbReference type="InterPro" id="IPR036237">
    <property type="entry name" value="Xyl_isomerase-like_sf"/>
</dbReference>
<dbReference type="AlphaFoldDB" id="A0A399D466"/>
<accession>A0A399D466</accession>
<dbReference type="PIRSF" id="PIRSF006241">
    <property type="entry name" value="HyI"/>
    <property type="match status" value="1"/>
</dbReference>
<gene>
    <name evidence="4" type="ORF">D1164_04640</name>
</gene>
<keyword evidence="1" id="KW-0413">Isomerase</keyword>
<evidence type="ECO:0000256" key="2">
    <source>
        <dbReference type="PIRSR" id="PIRSR006241-50"/>
    </source>
</evidence>
<proteinExistence type="predicted"/>
<dbReference type="RefSeq" id="WP_119348790.1">
    <property type="nucleotide sequence ID" value="NZ_QWET01000003.1"/>
</dbReference>
<feature type="active site" description="Proton donor/acceptor" evidence="2">
    <location>
        <position position="185"/>
    </location>
</feature>
<protein>
    <submittedName>
        <fullName evidence="4">Twin-arginine translocation signal domain-containing protein</fullName>
    </submittedName>
</protein>
<feature type="domain" description="Xylose isomerase-like TIM barrel" evidence="3">
    <location>
        <begin position="63"/>
        <end position="294"/>
    </location>
</feature>
<dbReference type="NCBIfam" id="TIGR01409">
    <property type="entry name" value="TAT_signal_seq"/>
    <property type="match status" value="1"/>
</dbReference>
<comment type="caution">
    <text evidence="4">The sequence shown here is derived from an EMBL/GenBank/DDBJ whole genome shotgun (WGS) entry which is preliminary data.</text>
</comment>
<dbReference type="InterPro" id="IPR019546">
    <property type="entry name" value="TAT_signal_bac_arc"/>
</dbReference>
<evidence type="ECO:0000259" key="3">
    <source>
        <dbReference type="Pfam" id="PF01261"/>
    </source>
</evidence>
<feature type="active site" description="Proton donor/acceptor" evidence="2">
    <location>
        <position position="283"/>
    </location>
</feature>
<name>A0A399D466_9BACT</name>
<dbReference type="InterPro" id="IPR013022">
    <property type="entry name" value="Xyl_isomerase-like_TIM-brl"/>
</dbReference>
<evidence type="ECO:0000313" key="5">
    <source>
        <dbReference type="Proteomes" id="UP000266441"/>
    </source>
</evidence>
<evidence type="ECO:0000256" key="1">
    <source>
        <dbReference type="ARBA" id="ARBA00023235"/>
    </source>
</evidence>
<dbReference type="SUPFAM" id="SSF51658">
    <property type="entry name" value="Xylose isomerase-like"/>
    <property type="match status" value="1"/>
</dbReference>
<dbReference type="Pfam" id="PF01261">
    <property type="entry name" value="AP_endonuc_2"/>
    <property type="match status" value="1"/>
</dbReference>
<dbReference type="InterPro" id="IPR026040">
    <property type="entry name" value="HyI-like"/>
</dbReference>
<dbReference type="EMBL" id="QWET01000003">
    <property type="protein sequence ID" value="RIH66203.1"/>
    <property type="molecule type" value="Genomic_DNA"/>
</dbReference>
<keyword evidence="5" id="KW-1185">Reference proteome</keyword>
<dbReference type="GO" id="GO:0016853">
    <property type="term" value="F:isomerase activity"/>
    <property type="evidence" value="ECO:0007669"/>
    <property type="project" value="UniProtKB-KW"/>
</dbReference>
<sequence length="309" mass="34658">MERRNFIKNAAASGVAMAGLGNVWSAGASEKMTTNEARFKLKYAPHLGTFAAHAGKDPIDNIKFIADQGFRAIFDNGLMKKPPELQEKIASELDRLGMDLGPFVLYADFSVKSFVLQDAEIKEMLKKKMQEALEVQKRTNVKTALVVPGRYDEKLHWDYQTANVIDNMRLCCDVVGDSGLELVMEPLNALTNHPGLFLTRMPQAKMICVAVDHPSCKIVNDIYHQQITEGNIIPNIDMSWNYISAFHIGDNPGRNEPTTGEINYKNIFKHIYHKGYDGVLCCEHGKSIPGKEGELAFIKAYREMDAFEI</sequence>
<organism evidence="4 5">
    <name type="scientific">Mariniphaga sediminis</name>
    <dbReference type="NCBI Taxonomy" id="1628158"/>
    <lineage>
        <taxon>Bacteria</taxon>
        <taxon>Pseudomonadati</taxon>
        <taxon>Bacteroidota</taxon>
        <taxon>Bacteroidia</taxon>
        <taxon>Marinilabiliales</taxon>
        <taxon>Prolixibacteraceae</taxon>
        <taxon>Mariniphaga</taxon>
    </lineage>
</organism>
<evidence type="ECO:0000313" key="4">
    <source>
        <dbReference type="EMBL" id="RIH66203.1"/>
    </source>
</evidence>